<sequence length="223" mass="25740">MPYILVSDTKGDDRSCPKEAAQRKRPYCVYQENLTWDDNLPRKKPRLSSHIDGPLSRLPAEIIFQIISEIMDRTTLLSVCRVKPFKGINMDAFRSAYTEEVRRGEYTPDNAIDTISKHIKQHQEAALMIFEVTWKGMIREGQLKGAVSFLNRLGHGLDEEDFDTVLLSLRTMYDDIVLETSWDTWAAAFTAADFLHEEYRNDDTIKMIKRIRHGAVSKRPTLC</sequence>
<dbReference type="AlphaFoldDB" id="A0A177AB61"/>
<protein>
    <submittedName>
        <fullName evidence="1">Uncharacterized protein</fullName>
    </submittedName>
</protein>
<dbReference type="GeneID" id="36287239"/>
<reference evidence="1" key="1">
    <citation type="submission" date="2016-03" db="EMBL/GenBank/DDBJ databases">
        <title>Updated assembly of Pseudogymnoascus destructans, the fungus causing white-nose syndrome of bats.</title>
        <authorList>
            <person name="Palmer J.M."/>
            <person name="Drees K.P."/>
            <person name="Foster J.T."/>
            <person name="Lindner D.L."/>
        </authorList>
    </citation>
    <scope>NUCLEOTIDE SEQUENCE [LARGE SCALE GENOMIC DNA]</scope>
    <source>
        <strain evidence="1">20631-21</strain>
    </source>
</reference>
<dbReference type="EMBL" id="KV441394">
    <property type="protein sequence ID" value="OAF59327.1"/>
    <property type="molecule type" value="Genomic_DNA"/>
</dbReference>
<organism evidence="1">
    <name type="scientific">Pseudogymnoascus destructans</name>
    <dbReference type="NCBI Taxonomy" id="655981"/>
    <lineage>
        <taxon>Eukaryota</taxon>
        <taxon>Fungi</taxon>
        <taxon>Dikarya</taxon>
        <taxon>Ascomycota</taxon>
        <taxon>Pezizomycotina</taxon>
        <taxon>Leotiomycetes</taxon>
        <taxon>Thelebolales</taxon>
        <taxon>Thelebolaceae</taxon>
        <taxon>Pseudogymnoascus</taxon>
    </lineage>
</organism>
<dbReference type="RefSeq" id="XP_024324611.1">
    <property type="nucleotide sequence ID" value="XM_024467801.1"/>
</dbReference>
<accession>A0A177AB61</accession>
<evidence type="ECO:0000313" key="1">
    <source>
        <dbReference type="EMBL" id="OAF59327.1"/>
    </source>
</evidence>
<name>A0A177AB61_9PEZI</name>
<gene>
    <name evidence="1" type="ORF">VC83_04166</name>
</gene>
<proteinExistence type="predicted"/>
<dbReference type="OrthoDB" id="3438759at2759"/>
<dbReference type="Proteomes" id="UP000077154">
    <property type="component" value="Unassembled WGS sequence"/>
</dbReference>